<dbReference type="InterPro" id="IPR036249">
    <property type="entry name" value="Thioredoxin-like_sf"/>
</dbReference>
<evidence type="ECO:0000313" key="1">
    <source>
        <dbReference type="EMBL" id="ALA06547.1"/>
    </source>
</evidence>
<name>A0A0K2CLX7_9CAUD</name>
<reference evidence="1 2" key="1">
    <citation type="submission" date="2015-08" db="EMBL/GenBank/DDBJ databases">
        <authorList>
            <person name="Davis N."/>
            <person name="Domingos A."/>
            <person name="Holland C."/>
            <person name="Houk L.J."/>
            <person name="Hueter N."/>
            <person name="Molina L."/>
            <person name="Sontag M."/>
            <person name="Saintfleur O."/>
            <person name="Swinford C."/>
            <person name="Villalobos-Ayala K."/>
            <person name="Carroll M."/>
            <person name="Cottrell-Yongye A."/>
            <person name="D'Elia T."/>
            <person name="Delesalle V.A."/>
            <person name="Bradley K.W."/>
            <person name="Asai D.J."/>
            <person name="Bowman C.A."/>
            <person name="Russell D.A."/>
            <person name="Pope W.H."/>
            <person name="Jacobs-Sera D."/>
            <person name="Hendrix R.W."/>
            <person name="Hatfull G.F."/>
        </authorList>
    </citation>
    <scope>NUCLEOTIDE SEQUENCE [LARGE SCALE GENOMIC DNA]</scope>
</reference>
<dbReference type="EMBL" id="KT372003">
    <property type="protein sequence ID" value="ALA06547.1"/>
    <property type="molecule type" value="Genomic_DNA"/>
</dbReference>
<protein>
    <submittedName>
        <fullName evidence="1">NrdH-like glutaredoxin</fullName>
    </submittedName>
</protein>
<proteinExistence type="predicted"/>
<organism evidence="1 2">
    <name type="scientific">Mycobacterium phage Lumos</name>
    <dbReference type="NCBI Taxonomy" id="1701852"/>
    <lineage>
        <taxon>Viruses</taxon>
        <taxon>Duplodnaviria</taxon>
        <taxon>Heunggongvirae</taxon>
        <taxon>Uroviricota</taxon>
        <taxon>Caudoviricetes</taxon>
        <taxon>Vilmaviridae</taxon>
        <taxon>Lclasvirinae</taxon>
        <taxon>Lumosvirus</taxon>
        <taxon>Lumosvirus lumos</taxon>
    </lineage>
</organism>
<dbReference type="Proteomes" id="UP000223849">
    <property type="component" value="Segment"/>
</dbReference>
<evidence type="ECO:0000313" key="2">
    <source>
        <dbReference type="Proteomes" id="UP000223849"/>
    </source>
</evidence>
<dbReference type="Gene3D" id="3.40.30.10">
    <property type="entry name" value="Glutaredoxin"/>
    <property type="match status" value="1"/>
</dbReference>
<gene>
    <name evidence="1" type="ORF">SEA_LUMOS_31</name>
</gene>
<sequence>MDVTVYSPSTPCTGCMATKLALKKNGLPFAAEIATDEQIEAFKADGHSAFPVVVVELGDGATWTWSGYRHDDIKRLKELSEETKPLAA</sequence>
<keyword evidence="2" id="KW-1185">Reference proteome</keyword>
<dbReference type="SUPFAM" id="SSF52833">
    <property type="entry name" value="Thioredoxin-like"/>
    <property type="match status" value="1"/>
</dbReference>
<accession>A0A0K2CLX7</accession>